<name>A0AAV1CJT9_OLDCO</name>
<evidence type="ECO:0000313" key="1">
    <source>
        <dbReference type="EMBL" id="CAI9095373.1"/>
    </source>
</evidence>
<gene>
    <name evidence="1" type="ORF">OLC1_LOCUS6365</name>
</gene>
<dbReference type="Proteomes" id="UP001161247">
    <property type="component" value="Chromosome 2"/>
</dbReference>
<evidence type="ECO:0000313" key="2">
    <source>
        <dbReference type="Proteomes" id="UP001161247"/>
    </source>
</evidence>
<reference evidence="1" key="1">
    <citation type="submission" date="2023-03" db="EMBL/GenBank/DDBJ databases">
        <authorList>
            <person name="Julca I."/>
        </authorList>
    </citation>
    <scope>NUCLEOTIDE SEQUENCE</scope>
</reference>
<accession>A0AAV1CJT9</accession>
<sequence length="196" mass="21757">MARAILELRNSLYISVSRKSIADTTNTNEGIAVVIRARPTCLTATDKIPSVSAVCKRTIVRSATYGDTHQHGVIRFMIPYMLNQEDTDTCQCHVDSGFQFHSMIVNKDMLTDSGKEGIKKDGSDRVSSAIVTNPVSKQFNSQSEVQCEKVATSSLNFQDQHLSKVTKEVKRKNVVSGFRVQDVEKQKVNNASSFHT</sequence>
<organism evidence="1 2">
    <name type="scientific">Oldenlandia corymbosa var. corymbosa</name>
    <dbReference type="NCBI Taxonomy" id="529605"/>
    <lineage>
        <taxon>Eukaryota</taxon>
        <taxon>Viridiplantae</taxon>
        <taxon>Streptophyta</taxon>
        <taxon>Embryophyta</taxon>
        <taxon>Tracheophyta</taxon>
        <taxon>Spermatophyta</taxon>
        <taxon>Magnoliopsida</taxon>
        <taxon>eudicotyledons</taxon>
        <taxon>Gunneridae</taxon>
        <taxon>Pentapetalae</taxon>
        <taxon>asterids</taxon>
        <taxon>lamiids</taxon>
        <taxon>Gentianales</taxon>
        <taxon>Rubiaceae</taxon>
        <taxon>Rubioideae</taxon>
        <taxon>Spermacoceae</taxon>
        <taxon>Hedyotis-Oldenlandia complex</taxon>
        <taxon>Oldenlandia</taxon>
    </lineage>
</organism>
<proteinExistence type="predicted"/>
<dbReference type="AlphaFoldDB" id="A0AAV1CJT9"/>
<dbReference type="EMBL" id="OX459119">
    <property type="protein sequence ID" value="CAI9095373.1"/>
    <property type="molecule type" value="Genomic_DNA"/>
</dbReference>
<protein>
    <submittedName>
        <fullName evidence="1">OLC1v1031312C1</fullName>
    </submittedName>
</protein>
<keyword evidence="2" id="KW-1185">Reference proteome</keyword>